<dbReference type="EMBL" id="DF143487">
    <property type="protein sequence ID" value="GAA53400.1"/>
    <property type="molecule type" value="Genomic_DNA"/>
</dbReference>
<dbReference type="GO" id="GO:0008270">
    <property type="term" value="F:zinc ion binding"/>
    <property type="evidence" value="ECO:0007669"/>
    <property type="project" value="UniProtKB-KW"/>
</dbReference>
<dbReference type="SMART" id="SM00184">
    <property type="entry name" value="RING"/>
    <property type="match status" value="1"/>
</dbReference>
<accession>G7YKB8</accession>
<reference key="2">
    <citation type="submission" date="2011-10" db="EMBL/GenBank/DDBJ databases">
        <title>The genome and transcriptome sequence of Clonorchis sinensis provide insights into the carcinogenic liver fluke.</title>
        <authorList>
            <person name="Wang X."/>
            <person name="Huang Y."/>
            <person name="Chen W."/>
            <person name="Liu H."/>
            <person name="Guo L."/>
            <person name="Chen Y."/>
            <person name="Luo F."/>
            <person name="Zhou W."/>
            <person name="Sun J."/>
            <person name="Mao Q."/>
            <person name="Liang P."/>
            <person name="Zhou C."/>
            <person name="Tian Y."/>
            <person name="Men J."/>
            <person name="Lv X."/>
            <person name="Huang L."/>
            <person name="Zhou J."/>
            <person name="Hu Y."/>
            <person name="Li R."/>
            <person name="Zhang F."/>
            <person name="Lei H."/>
            <person name="Li X."/>
            <person name="Hu X."/>
            <person name="Liang C."/>
            <person name="Xu J."/>
            <person name="Wu Z."/>
            <person name="Yu X."/>
        </authorList>
    </citation>
    <scope>NUCLEOTIDE SEQUENCE</scope>
    <source>
        <strain>Henan</strain>
    </source>
</reference>
<reference evidence="7" key="1">
    <citation type="journal article" date="2011" name="Genome Biol.">
        <title>The draft genome of the carcinogenic human liver fluke Clonorchis sinensis.</title>
        <authorList>
            <person name="Wang X."/>
            <person name="Chen W."/>
            <person name="Huang Y."/>
            <person name="Sun J."/>
            <person name="Men J."/>
            <person name="Liu H."/>
            <person name="Luo F."/>
            <person name="Guo L."/>
            <person name="Lv X."/>
            <person name="Deng C."/>
            <person name="Zhou C."/>
            <person name="Fan Y."/>
            <person name="Li X."/>
            <person name="Huang L."/>
            <person name="Hu Y."/>
            <person name="Liang C."/>
            <person name="Hu X."/>
            <person name="Xu J."/>
            <person name="Yu X."/>
        </authorList>
    </citation>
    <scope>NUCLEOTIDE SEQUENCE [LARGE SCALE GENOMIC DNA]</scope>
    <source>
        <strain evidence="7">Henan</strain>
    </source>
</reference>
<dbReference type="InterPro" id="IPR013083">
    <property type="entry name" value="Znf_RING/FYVE/PHD"/>
</dbReference>
<dbReference type="GO" id="GO:0006511">
    <property type="term" value="P:ubiquitin-dependent protein catabolic process"/>
    <property type="evidence" value="ECO:0007669"/>
    <property type="project" value="TreeGrafter"/>
</dbReference>
<dbReference type="InterPro" id="IPR051834">
    <property type="entry name" value="RING_finger_E3_ligase"/>
</dbReference>
<keyword evidence="1" id="KW-0479">Metal-binding</keyword>
<dbReference type="Pfam" id="PF13639">
    <property type="entry name" value="zf-RING_2"/>
    <property type="match status" value="1"/>
</dbReference>
<dbReference type="InterPro" id="IPR001841">
    <property type="entry name" value="Znf_RING"/>
</dbReference>
<keyword evidence="2 4" id="KW-0863">Zinc-finger</keyword>
<dbReference type="GO" id="GO:0005634">
    <property type="term" value="C:nucleus"/>
    <property type="evidence" value="ECO:0007669"/>
    <property type="project" value="TreeGrafter"/>
</dbReference>
<evidence type="ECO:0000256" key="2">
    <source>
        <dbReference type="ARBA" id="ARBA00022771"/>
    </source>
</evidence>
<feature type="non-terminal residue" evidence="7">
    <location>
        <position position="1"/>
    </location>
</feature>
<evidence type="ECO:0000259" key="6">
    <source>
        <dbReference type="PROSITE" id="PS50089"/>
    </source>
</evidence>
<feature type="domain" description="RING-type" evidence="6">
    <location>
        <begin position="271"/>
        <end position="312"/>
    </location>
</feature>
<feature type="region of interest" description="Disordered" evidence="5">
    <location>
        <begin position="1"/>
        <end position="24"/>
    </location>
</feature>
<dbReference type="GO" id="GO:0061630">
    <property type="term" value="F:ubiquitin protein ligase activity"/>
    <property type="evidence" value="ECO:0007669"/>
    <property type="project" value="TreeGrafter"/>
</dbReference>
<feature type="region of interest" description="Disordered" evidence="5">
    <location>
        <begin position="39"/>
        <end position="106"/>
    </location>
</feature>
<evidence type="ECO:0000256" key="5">
    <source>
        <dbReference type="SAM" id="MobiDB-lite"/>
    </source>
</evidence>
<name>G7YKB8_CLOSI</name>
<protein>
    <submittedName>
        <fullName evidence="7">E3 ubiquitin-protein ligase RNF12-B</fullName>
    </submittedName>
</protein>
<keyword evidence="3" id="KW-0862">Zinc</keyword>
<evidence type="ECO:0000256" key="1">
    <source>
        <dbReference type="ARBA" id="ARBA00022723"/>
    </source>
</evidence>
<keyword evidence="8" id="KW-1185">Reference proteome</keyword>
<dbReference type="AlphaFoldDB" id="G7YKB8"/>
<proteinExistence type="predicted"/>
<gene>
    <name evidence="7" type="ORF">CLF_110146</name>
</gene>
<evidence type="ECO:0000256" key="3">
    <source>
        <dbReference type="ARBA" id="ARBA00022833"/>
    </source>
</evidence>
<evidence type="ECO:0000313" key="8">
    <source>
        <dbReference type="Proteomes" id="UP000008909"/>
    </source>
</evidence>
<organism evidence="7 8">
    <name type="scientific">Clonorchis sinensis</name>
    <name type="common">Chinese liver fluke</name>
    <dbReference type="NCBI Taxonomy" id="79923"/>
    <lineage>
        <taxon>Eukaryota</taxon>
        <taxon>Metazoa</taxon>
        <taxon>Spiralia</taxon>
        <taxon>Lophotrochozoa</taxon>
        <taxon>Platyhelminthes</taxon>
        <taxon>Trematoda</taxon>
        <taxon>Digenea</taxon>
        <taxon>Opisthorchiida</taxon>
        <taxon>Opisthorchiata</taxon>
        <taxon>Opisthorchiidae</taxon>
        <taxon>Clonorchis</taxon>
    </lineage>
</organism>
<dbReference type="Gene3D" id="3.30.40.10">
    <property type="entry name" value="Zinc/RING finger domain, C3HC4 (zinc finger)"/>
    <property type="match status" value="1"/>
</dbReference>
<dbReference type="SUPFAM" id="SSF57850">
    <property type="entry name" value="RING/U-box"/>
    <property type="match status" value="1"/>
</dbReference>
<feature type="compositionally biased region" description="Polar residues" evidence="5">
    <location>
        <begin position="63"/>
        <end position="74"/>
    </location>
</feature>
<dbReference type="Proteomes" id="UP000008909">
    <property type="component" value="Unassembled WGS sequence"/>
</dbReference>
<evidence type="ECO:0000313" key="7">
    <source>
        <dbReference type="EMBL" id="GAA53400.1"/>
    </source>
</evidence>
<dbReference type="PANTHER" id="PTHR45931:SF3">
    <property type="entry name" value="RING ZINC FINGER-CONTAINING PROTEIN"/>
    <property type="match status" value="1"/>
</dbReference>
<dbReference type="PROSITE" id="PS50089">
    <property type="entry name" value="ZF_RING_2"/>
    <property type="match status" value="1"/>
</dbReference>
<dbReference type="PANTHER" id="PTHR45931">
    <property type="entry name" value="SI:CH211-59O9.10"/>
    <property type="match status" value="1"/>
</dbReference>
<sequence>TILSKRSPQRQEEHRDNSSSSVLSKVGAAVTALATAIVSPRRALGKSHSPETRVASPAEKSGTARTISQQTSTHPEVKLAVSQQMQDDRPHGDGPLPESSVGPFRAASIPANEPAVKSRVLAGSEPPADPSPFVVPMAPRAPQPALGKRKVLGEIPISVTTGTVTQPDPVPSKHAFFDPNASFFNLNPLAESTSGPFPKPPQPFTEASKRTRYHQCIFFTPRKFPEDRRLFGLREKMDSFPFISDPRGVQLSSFALISRVKKIQVDKLPTCPVCLVDYQENDLIITLPCFHVYHKACTGPWLKSDEGCAMCRLSPLDLIHNTKALLAQVAEEKRQLNVLRQAASCSSCLKTSQTGDSAGFQAKILAENQSLVSFFAIHSAASTARRPTSIVLPSSLRAADFPLTVFSLHSIPFPGDLKGRNLCYNPLNGGALKCFFCHIPWACPVNSEPTDVYKYVLTEASANMDLLALSHRFTKSASLAHE</sequence>
<evidence type="ECO:0000256" key="4">
    <source>
        <dbReference type="PROSITE-ProRule" id="PRU00175"/>
    </source>
</evidence>